<sequence>MDVAILILAIFVGLVFLGLAVKLALFGLRVIFSLAFVGLLVFAVIWLLSKILTLF</sequence>
<reference evidence="3" key="1">
    <citation type="journal article" date="2015" name="MBio">
        <title>Genome-Resolved Metagenomic Analysis Reveals Roles for Candidate Phyla and Other Microbial Community Members in Biogeochemical Transformations in Oil Reservoirs.</title>
        <authorList>
            <person name="Hu P."/>
            <person name="Tom L."/>
            <person name="Singh A."/>
            <person name="Thomas B.C."/>
            <person name="Baker B.J."/>
            <person name="Piceno Y.M."/>
            <person name="Andersen G.L."/>
            <person name="Banfield J.F."/>
        </authorList>
    </citation>
    <scope>NUCLEOTIDE SEQUENCE [LARGE SCALE GENOMIC DNA]</scope>
</reference>
<proteinExistence type="predicted"/>
<organism evidence="2 3">
    <name type="scientific">Mesotoga prima</name>
    <dbReference type="NCBI Taxonomy" id="1184387"/>
    <lineage>
        <taxon>Bacteria</taxon>
        <taxon>Thermotogati</taxon>
        <taxon>Thermotogota</taxon>
        <taxon>Thermotogae</taxon>
        <taxon>Kosmotogales</taxon>
        <taxon>Kosmotogaceae</taxon>
        <taxon>Mesotoga</taxon>
    </lineage>
</organism>
<keyword evidence="1" id="KW-1133">Transmembrane helix</keyword>
<name>A0A101HRX1_9BACT</name>
<dbReference type="AlphaFoldDB" id="A0A101HRX1"/>
<protein>
    <submittedName>
        <fullName evidence="2">Uncharacterized protein</fullName>
    </submittedName>
</protein>
<gene>
    <name evidence="2" type="ORF">XD94_0244</name>
</gene>
<dbReference type="EMBL" id="LGGP01000023">
    <property type="protein sequence ID" value="KUK81963.1"/>
    <property type="molecule type" value="Genomic_DNA"/>
</dbReference>
<keyword evidence="1" id="KW-0472">Membrane</keyword>
<evidence type="ECO:0000256" key="1">
    <source>
        <dbReference type="SAM" id="Phobius"/>
    </source>
</evidence>
<keyword evidence="1" id="KW-0812">Transmembrane</keyword>
<evidence type="ECO:0000313" key="3">
    <source>
        <dbReference type="Proteomes" id="UP000054092"/>
    </source>
</evidence>
<dbReference type="Proteomes" id="UP000054092">
    <property type="component" value="Unassembled WGS sequence"/>
</dbReference>
<accession>A0A101HRX1</accession>
<comment type="caution">
    <text evidence="2">The sequence shown here is derived from an EMBL/GenBank/DDBJ whole genome shotgun (WGS) entry which is preliminary data.</text>
</comment>
<feature type="transmembrane region" description="Helical" evidence="1">
    <location>
        <begin position="30"/>
        <end position="49"/>
    </location>
</feature>
<dbReference type="PATRIC" id="fig|1184387.3.peg.549"/>
<evidence type="ECO:0000313" key="2">
    <source>
        <dbReference type="EMBL" id="KUK81963.1"/>
    </source>
</evidence>